<dbReference type="Proteomes" id="UP001295444">
    <property type="component" value="Chromosome 05"/>
</dbReference>
<evidence type="ECO:0000313" key="3">
    <source>
        <dbReference type="Proteomes" id="UP001295444"/>
    </source>
</evidence>
<protein>
    <submittedName>
        <fullName evidence="2">Uncharacterized protein</fullName>
    </submittedName>
</protein>
<organism evidence="2 3">
    <name type="scientific">Pelobates cultripes</name>
    <name type="common">Western spadefoot toad</name>
    <dbReference type="NCBI Taxonomy" id="61616"/>
    <lineage>
        <taxon>Eukaryota</taxon>
        <taxon>Metazoa</taxon>
        <taxon>Chordata</taxon>
        <taxon>Craniata</taxon>
        <taxon>Vertebrata</taxon>
        <taxon>Euteleostomi</taxon>
        <taxon>Amphibia</taxon>
        <taxon>Batrachia</taxon>
        <taxon>Anura</taxon>
        <taxon>Pelobatoidea</taxon>
        <taxon>Pelobatidae</taxon>
        <taxon>Pelobates</taxon>
    </lineage>
</organism>
<accession>A0AAD1WBM2</accession>
<keyword evidence="3" id="KW-1185">Reference proteome</keyword>
<evidence type="ECO:0000256" key="1">
    <source>
        <dbReference type="SAM" id="MobiDB-lite"/>
    </source>
</evidence>
<gene>
    <name evidence="2" type="ORF">PECUL_23A022408</name>
</gene>
<sequence>MQAQRIARPGNEARRAKPDETALVGTQEATHEDTGKQNGARRTGSDDLSTHNSPDPT</sequence>
<feature type="region of interest" description="Disordered" evidence="1">
    <location>
        <begin position="1"/>
        <end position="57"/>
    </location>
</feature>
<proteinExistence type="predicted"/>
<feature type="non-terminal residue" evidence="2">
    <location>
        <position position="57"/>
    </location>
</feature>
<reference evidence="2" key="1">
    <citation type="submission" date="2022-03" db="EMBL/GenBank/DDBJ databases">
        <authorList>
            <person name="Alioto T."/>
            <person name="Alioto T."/>
            <person name="Gomez Garrido J."/>
        </authorList>
    </citation>
    <scope>NUCLEOTIDE SEQUENCE</scope>
</reference>
<feature type="compositionally biased region" description="Basic and acidic residues" evidence="1">
    <location>
        <begin position="11"/>
        <end position="20"/>
    </location>
</feature>
<dbReference type="AlphaFoldDB" id="A0AAD1WBM2"/>
<name>A0AAD1WBM2_PELCU</name>
<dbReference type="EMBL" id="OW240916">
    <property type="protein sequence ID" value="CAH2296462.1"/>
    <property type="molecule type" value="Genomic_DNA"/>
</dbReference>
<evidence type="ECO:0000313" key="2">
    <source>
        <dbReference type="EMBL" id="CAH2296462.1"/>
    </source>
</evidence>